<evidence type="ECO:0000259" key="2">
    <source>
        <dbReference type="Pfam" id="PF18818"/>
    </source>
</evidence>
<dbReference type="AlphaFoldDB" id="A0A8I1KG01"/>
<name>A0A8I1KG01_9HYPH</name>
<evidence type="ECO:0000313" key="3">
    <source>
        <dbReference type="EMBL" id="MBJ7542230.1"/>
    </source>
</evidence>
<proteinExistence type="predicted"/>
<feature type="domain" description="Polyvalent protein metallopeptidase" evidence="2">
    <location>
        <begin position="150"/>
        <end position="280"/>
    </location>
</feature>
<accession>A0A8I1KG01</accession>
<dbReference type="RefSeq" id="WP_037237445.1">
    <property type="nucleotide sequence ID" value="NZ_JAEMUK010000002.1"/>
</dbReference>
<gene>
    <name evidence="3" type="ORF">JDN41_01500</name>
</gene>
<evidence type="ECO:0000313" key="4">
    <source>
        <dbReference type="Proteomes" id="UP000623250"/>
    </source>
</evidence>
<dbReference type="GO" id="GO:0003697">
    <property type="term" value="F:single-stranded DNA binding"/>
    <property type="evidence" value="ECO:0007669"/>
    <property type="project" value="InterPro"/>
</dbReference>
<dbReference type="InterPro" id="IPR013610">
    <property type="entry name" value="ArdC_N"/>
</dbReference>
<keyword evidence="4" id="KW-1185">Reference proteome</keyword>
<dbReference type="Pfam" id="PF18818">
    <property type="entry name" value="MPTase-PolyVal"/>
    <property type="match status" value="1"/>
</dbReference>
<dbReference type="Proteomes" id="UP000623250">
    <property type="component" value="Unassembled WGS sequence"/>
</dbReference>
<protein>
    <submittedName>
        <fullName evidence="3">DUF1738 domain-containing protein</fullName>
    </submittedName>
</protein>
<dbReference type="Pfam" id="PF08401">
    <property type="entry name" value="ArdcN"/>
    <property type="match status" value="1"/>
</dbReference>
<dbReference type="InterPro" id="IPR041459">
    <property type="entry name" value="MPTase-PolyVal"/>
</dbReference>
<dbReference type="PIRSF" id="PIRSF037112">
    <property type="entry name" value="Antirestriction_ArdC"/>
    <property type="match status" value="1"/>
</dbReference>
<organism evidence="3 4">
    <name type="scientific">Rhodomicrobium udaipurense</name>
    <dbReference type="NCBI Taxonomy" id="1202716"/>
    <lineage>
        <taxon>Bacteria</taxon>
        <taxon>Pseudomonadati</taxon>
        <taxon>Pseudomonadota</taxon>
        <taxon>Alphaproteobacteria</taxon>
        <taxon>Hyphomicrobiales</taxon>
        <taxon>Hyphomicrobiaceae</taxon>
        <taxon>Rhodomicrobium</taxon>
    </lineage>
</organism>
<feature type="domain" description="N-terminal" evidence="1">
    <location>
        <begin position="9"/>
        <end position="125"/>
    </location>
</feature>
<comment type="caution">
    <text evidence="3">The sequence shown here is derived from an EMBL/GenBank/DDBJ whole genome shotgun (WGS) entry which is preliminary data.</text>
</comment>
<reference evidence="3 4" key="1">
    <citation type="submission" date="2020-12" db="EMBL/GenBank/DDBJ databases">
        <title>Revised draft genomes of Rhodomicrobium vannielii ATCC 17100 and Rhodomicrobium udaipurense JA643.</title>
        <authorList>
            <person name="Conners E.M."/>
            <person name="Davenport E.J."/>
            <person name="Bose A."/>
        </authorList>
    </citation>
    <scope>NUCLEOTIDE SEQUENCE [LARGE SCALE GENOMIC DNA]</scope>
    <source>
        <strain evidence="3 4">JA643</strain>
    </source>
</reference>
<dbReference type="InterPro" id="IPR017113">
    <property type="entry name" value="Antirestriction_ArdC"/>
</dbReference>
<dbReference type="EMBL" id="JAEMUK010000002">
    <property type="protein sequence ID" value="MBJ7542230.1"/>
    <property type="molecule type" value="Genomic_DNA"/>
</dbReference>
<evidence type="ECO:0000259" key="1">
    <source>
        <dbReference type="Pfam" id="PF08401"/>
    </source>
</evidence>
<sequence>MTRAAPSLDVYQAVTDRIVAALESAGEASLPWHRPGLDSLLPKNASTGNGYRGINIVSLWAEAQLAGYTRNLWASYRQWQELGAQVKKGAKSSIVIFYKEFEVEPETANPDDDGKRRVAKASRVFNASQVEGFELPPMPEDLGPIARNARADEVVAATGADIRHGGEAAYYRPSADYIQMPEEGLFMDTAHRCRSEAYYSVLFHELGHWSGAERRLNRKLGNKFGSPDYALEELIAELTSAFLCAELRFSPQPRPDHAQYIANWLKALKSDKRAVFTASARAAEAAAFLVKPSS</sequence>